<accession>A0A4U6TNZ1</accession>
<keyword evidence="3" id="KW-1185">Reference proteome</keyword>
<dbReference type="SUPFAM" id="SSF52047">
    <property type="entry name" value="RNI-like"/>
    <property type="match status" value="1"/>
</dbReference>
<evidence type="ECO:0000259" key="1">
    <source>
        <dbReference type="PROSITE" id="PS50181"/>
    </source>
</evidence>
<dbReference type="PANTHER" id="PTHR34223">
    <property type="entry name" value="OS11G0201299 PROTEIN"/>
    <property type="match status" value="1"/>
</dbReference>
<dbReference type="CDD" id="cd22160">
    <property type="entry name" value="F-box_AtFBL13-like"/>
    <property type="match status" value="1"/>
</dbReference>
<dbReference type="PANTHER" id="PTHR34223:SF98">
    <property type="entry name" value="OS04G0440901 PROTEIN"/>
    <property type="match status" value="1"/>
</dbReference>
<feature type="domain" description="F-box" evidence="1">
    <location>
        <begin position="17"/>
        <end position="67"/>
    </location>
</feature>
<name>A0A4U6TNZ1_SETVI</name>
<dbReference type="PROSITE" id="PS50181">
    <property type="entry name" value="FBOX"/>
    <property type="match status" value="1"/>
</dbReference>
<dbReference type="OMA" id="DRWIRCG"/>
<dbReference type="SMART" id="SM00256">
    <property type="entry name" value="FBOX"/>
    <property type="match status" value="1"/>
</dbReference>
<proteinExistence type="predicted"/>
<dbReference type="Pfam" id="PF00646">
    <property type="entry name" value="F-box"/>
    <property type="match status" value="1"/>
</dbReference>
<dbReference type="InterPro" id="IPR001810">
    <property type="entry name" value="F-box_dom"/>
</dbReference>
<evidence type="ECO:0000313" key="2">
    <source>
        <dbReference type="EMBL" id="TKW04508.1"/>
    </source>
</evidence>
<dbReference type="Gene3D" id="3.80.10.10">
    <property type="entry name" value="Ribonuclease Inhibitor"/>
    <property type="match status" value="1"/>
</dbReference>
<dbReference type="AlphaFoldDB" id="A0A4U6TNZ1"/>
<dbReference type="InterPro" id="IPR053197">
    <property type="entry name" value="F-box_SCFL_complex_component"/>
</dbReference>
<gene>
    <name evidence="2" type="ORF">SEVIR_7G114400v2</name>
</gene>
<dbReference type="Gene3D" id="1.20.1280.50">
    <property type="match status" value="1"/>
</dbReference>
<dbReference type="InterPro" id="IPR053781">
    <property type="entry name" value="F-box_AtFBL13-like"/>
</dbReference>
<dbReference type="InterPro" id="IPR036047">
    <property type="entry name" value="F-box-like_dom_sf"/>
</dbReference>
<dbReference type="Proteomes" id="UP000298652">
    <property type="component" value="Chromosome 7"/>
</dbReference>
<evidence type="ECO:0000313" key="3">
    <source>
        <dbReference type="Proteomes" id="UP000298652"/>
    </source>
</evidence>
<dbReference type="EMBL" id="CM016558">
    <property type="protein sequence ID" value="TKW04508.1"/>
    <property type="molecule type" value="Genomic_DNA"/>
</dbReference>
<sequence>MAAAAAQRARRGGLSVPDRLSALPDELLRDVLSFLPAQQVVQTTVLSKRWTDLWRSVPGINLDLRHFQRDFFESCPAAWERMENFANNLLILHNAPCLDAFRFHASFVDCDPLRHLDRWVRRAIKDNPLVLELFVLCRSAPLSYQLPHLSSSPCRRLKRLQLTGISLDHSFAGQLRSWCPELEHLVLERCNIGFCCIESDKLKNLVVKYCKGQPADVFVVRTPALTSLCLHIPFATYKNGVSLDAGNLLMQASVHVLPTFSSPIKCEIILLGSLFNVTNLELKGFRARAVLNKEFNDVPVFDSLRTLSLVSCFSTIKECALWRFMQKSPYLEKLILKDFHVI</sequence>
<dbReference type="Gramene" id="TKW04508">
    <property type="protein sequence ID" value="TKW04508"/>
    <property type="gene ID" value="SEVIR_7G114400v2"/>
</dbReference>
<organism evidence="2 3">
    <name type="scientific">Setaria viridis</name>
    <name type="common">Green bristlegrass</name>
    <name type="synonym">Setaria italica subsp. viridis</name>
    <dbReference type="NCBI Taxonomy" id="4556"/>
    <lineage>
        <taxon>Eukaryota</taxon>
        <taxon>Viridiplantae</taxon>
        <taxon>Streptophyta</taxon>
        <taxon>Embryophyta</taxon>
        <taxon>Tracheophyta</taxon>
        <taxon>Spermatophyta</taxon>
        <taxon>Magnoliopsida</taxon>
        <taxon>Liliopsida</taxon>
        <taxon>Poales</taxon>
        <taxon>Poaceae</taxon>
        <taxon>PACMAD clade</taxon>
        <taxon>Panicoideae</taxon>
        <taxon>Panicodae</taxon>
        <taxon>Paniceae</taxon>
        <taxon>Cenchrinae</taxon>
        <taxon>Setaria</taxon>
    </lineage>
</organism>
<reference evidence="2" key="1">
    <citation type="submission" date="2019-03" db="EMBL/GenBank/DDBJ databases">
        <title>WGS assembly of Setaria viridis.</title>
        <authorList>
            <person name="Huang P."/>
            <person name="Jenkins J."/>
            <person name="Grimwood J."/>
            <person name="Barry K."/>
            <person name="Healey A."/>
            <person name="Mamidi S."/>
            <person name="Sreedasyam A."/>
            <person name="Shu S."/>
            <person name="Feldman M."/>
            <person name="Wu J."/>
            <person name="Yu Y."/>
            <person name="Chen C."/>
            <person name="Johnson J."/>
            <person name="Rokhsar D."/>
            <person name="Baxter I."/>
            <person name="Schmutz J."/>
            <person name="Brutnell T."/>
            <person name="Kellogg E."/>
        </authorList>
    </citation>
    <scope>NUCLEOTIDE SEQUENCE [LARGE SCALE GENOMIC DNA]</scope>
</reference>
<dbReference type="InterPro" id="IPR032675">
    <property type="entry name" value="LRR_dom_sf"/>
</dbReference>
<dbReference type="SUPFAM" id="SSF81383">
    <property type="entry name" value="F-box domain"/>
    <property type="match status" value="1"/>
</dbReference>
<protein>
    <recommendedName>
        <fullName evidence="1">F-box domain-containing protein</fullName>
    </recommendedName>
</protein>